<evidence type="ECO:0000256" key="1">
    <source>
        <dbReference type="ARBA" id="ARBA00001946"/>
    </source>
</evidence>
<evidence type="ECO:0000313" key="6">
    <source>
        <dbReference type="EMBL" id="SFF76423.1"/>
    </source>
</evidence>
<dbReference type="SUPFAM" id="SSF48576">
    <property type="entry name" value="Terpenoid synthases"/>
    <property type="match status" value="1"/>
</dbReference>
<keyword evidence="3" id="KW-0808">Transferase</keyword>
<keyword evidence="7" id="KW-1185">Reference proteome</keyword>
<dbReference type="GO" id="GO:0008299">
    <property type="term" value="P:isoprenoid biosynthetic process"/>
    <property type="evidence" value="ECO:0007669"/>
    <property type="project" value="InterPro"/>
</dbReference>
<dbReference type="PANTHER" id="PTHR12001:SF69">
    <property type="entry name" value="ALL TRANS-POLYPRENYL-DIPHOSPHATE SYNTHASE PDSS1"/>
    <property type="match status" value="1"/>
</dbReference>
<dbReference type="PANTHER" id="PTHR12001">
    <property type="entry name" value="GERANYLGERANYL PYROPHOSPHATE SYNTHASE"/>
    <property type="match status" value="1"/>
</dbReference>
<sequence length="516" mass="58217">MSMINTQRLLKVPKDVRLRSLLRKEIEQLVAQKQLQPPVDFDRLQELALELIQQLGVDEVYLDFVIVLAGNEIWREVVAATPFERRLLLLPQCLKNANSCQGEMDELGLLCAGCKGCQIESVLSKAEALGYTTLVAEGTTVAVGLVEEGAIDAVIGVSCMPVLQRSFEPVSRAAVPVLGLPLLDDGCENTQLDYGWLFEEMHQLNRKPEKTPLSVSLLKDQVQDYFSDYTLQHFFQNQDETSVLAKEMLMRGGQRIRPLLTVLAYRSYASNPDDDIQARLALIIECFHKASLIHDDIEDDDDFRYEQKNLHKTHGTPIAINVGDYLVGKGYQLLADLKVAPFVLSESLKIVANSHLTLAVGQGADLALEKQNYQFSVDELLTIFIQKTGEAVKVALLLGAINGGASQEDQKTLRQFADWFGIAYQIRDDLNEFRDANQQEHLHHFPFLMALLRENHPEYASNGKPEIVHQLLINKEVDKHAEAFLELYVNKCYHELDRLQNLKLRLSLYGVMGKIF</sequence>
<proteinExistence type="inferred from homology"/>
<dbReference type="STRING" id="655355.SAMN05216283_11560"/>
<evidence type="ECO:0000256" key="5">
    <source>
        <dbReference type="ARBA" id="ARBA00022842"/>
    </source>
</evidence>
<dbReference type="InterPro" id="IPR008949">
    <property type="entry name" value="Isoprenoid_synthase_dom_sf"/>
</dbReference>
<dbReference type="Proteomes" id="UP000198964">
    <property type="component" value="Unassembled WGS sequence"/>
</dbReference>
<evidence type="ECO:0000256" key="2">
    <source>
        <dbReference type="ARBA" id="ARBA00006706"/>
    </source>
</evidence>
<dbReference type="Pfam" id="PF01976">
    <property type="entry name" value="DUF116"/>
    <property type="match status" value="1"/>
</dbReference>
<dbReference type="Pfam" id="PF00348">
    <property type="entry name" value="polyprenyl_synt"/>
    <property type="match status" value="1"/>
</dbReference>
<name>A0A1I2LBP8_9BACT</name>
<dbReference type="EMBL" id="FONW01000015">
    <property type="protein sequence ID" value="SFF76423.1"/>
    <property type="molecule type" value="Genomic_DNA"/>
</dbReference>
<keyword evidence="4" id="KW-0479">Metal-binding</keyword>
<dbReference type="InterPro" id="IPR000092">
    <property type="entry name" value="Polyprenyl_synt"/>
</dbReference>
<dbReference type="GO" id="GO:0004659">
    <property type="term" value="F:prenyltransferase activity"/>
    <property type="evidence" value="ECO:0007669"/>
    <property type="project" value="InterPro"/>
</dbReference>
<gene>
    <name evidence="6" type="ORF">SAMN05216283_11560</name>
</gene>
<comment type="cofactor">
    <cofactor evidence="1">
        <name>Mg(2+)</name>
        <dbReference type="ChEBI" id="CHEBI:18420"/>
    </cofactor>
</comment>
<evidence type="ECO:0000256" key="3">
    <source>
        <dbReference type="ARBA" id="ARBA00022679"/>
    </source>
</evidence>
<evidence type="ECO:0000256" key="4">
    <source>
        <dbReference type="ARBA" id="ARBA00022723"/>
    </source>
</evidence>
<organism evidence="6 7">
    <name type="scientific">Sunxiuqinia elliptica</name>
    <dbReference type="NCBI Taxonomy" id="655355"/>
    <lineage>
        <taxon>Bacteria</taxon>
        <taxon>Pseudomonadati</taxon>
        <taxon>Bacteroidota</taxon>
        <taxon>Bacteroidia</taxon>
        <taxon>Marinilabiliales</taxon>
        <taxon>Prolixibacteraceae</taxon>
        <taxon>Sunxiuqinia</taxon>
    </lineage>
</organism>
<dbReference type="SFLD" id="SFLDS00005">
    <property type="entry name" value="Isoprenoid_Synthase_Type_I"/>
    <property type="match status" value="1"/>
</dbReference>
<protein>
    <submittedName>
        <fullName evidence="6">Geranylgeranyl pyrophosphate synthase</fullName>
    </submittedName>
</protein>
<keyword evidence="5" id="KW-0460">Magnesium</keyword>
<comment type="similarity">
    <text evidence="2">Belongs to the FPP/GGPP synthase family.</text>
</comment>
<accession>A0A1I2LBP8</accession>
<reference evidence="6 7" key="1">
    <citation type="submission" date="2016-10" db="EMBL/GenBank/DDBJ databases">
        <authorList>
            <person name="de Groot N.N."/>
        </authorList>
    </citation>
    <scope>NUCLEOTIDE SEQUENCE [LARGE SCALE GENOMIC DNA]</scope>
    <source>
        <strain evidence="6 7">CGMCC 1.9156</strain>
    </source>
</reference>
<dbReference type="Gene3D" id="1.10.600.10">
    <property type="entry name" value="Farnesyl Diphosphate Synthase"/>
    <property type="match status" value="1"/>
</dbReference>
<evidence type="ECO:0000313" key="7">
    <source>
        <dbReference type="Proteomes" id="UP000198964"/>
    </source>
</evidence>
<dbReference type="GO" id="GO:0046872">
    <property type="term" value="F:metal ion binding"/>
    <property type="evidence" value="ECO:0007669"/>
    <property type="project" value="UniProtKB-KW"/>
</dbReference>
<dbReference type="AlphaFoldDB" id="A0A1I2LBP8"/>
<dbReference type="InterPro" id="IPR002829">
    <property type="entry name" value="DUF116"/>
</dbReference>